<name>A0A0P7WJ23_SCLFO</name>
<evidence type="ECO:0000256" key="3">
    <source>
        <dbReference type="SAM" id="MobiDB-lite"/>
    </source>
</evidence>
<sequence>MKLEKGVREGFLEKRSGGLLQLWKKKCCELIVEEGLRLYEAERHGSQSKELRFEHGRRRGLRGAQTGSSTSLRSWSGARRLTSGGRSSAVGLTGSCFPVDLRFESHLGLGVSLPPSALFHVLPG</sequence>
<dbReference type="PANTHER" id="PTHR15478:SF12">
    <property type="entry name" value="PLECKSTRIN HOMOLOGY-LIKE DOMAIN FAMILY A MEMBER 3"/>
    <property type="match status" value="1"/>
</dbReference>
<comment type="caution">
    <text evidence="4">The sequence shown here is derived from an EMBL/GenBank/DDBJ whole genome shotgun (WGS) entry which is preliminary data.</text>
</comment>
<feature type="compositionally biased region" description="Polar residues" evidence="3">
    <location>
        <begin position="65"/>
        <end position="74"/>
    </location>
</feature>
<evidence type="ECO:0008006" key="6">
    <source>
        <dbReference type="Google" id="ProtNLM"/>
    </source>
</evidence>
<evidence type="ECO:0000256" key="1">
    <source>
        <dbReference type="ARBA" id="ARBA00004496"/>
    </source>
</evidence>
<dbReference type="GO" id="GO:1901981">
    <property type="term" value="F:phosphatidylinositol phosphate binding"/>
    <property type="evidence" value="ECO:0007669"/>
    <property type="project" value="InterPro"/>
</dbReference>
<feature type="region of interest" description="Disordered" evidence="3">
    <location>
        <begin position="43"/>
        <end position="88"/>
    </location>
</feature>
<reference evidence="4 5" key="1">
    <citation type="submission" date="2015-08" db="EMBL/GenBank/DDBJ databases">
        <title>The genome of the Asian arowana (Scleropages formosus).</title>
        <authorList>
            <person name="Tan M.H."/>
            <person name="Gan H.M."/>
            <person name="Croft L.J."/>
            <person name="Austin C.M."/>
        </authorList>
    </citation>
    <scope>NUCLEOTIDE SEQUENCE [LARGE SCALE GENOMIC DNA]</scope>
    <source>
        <strain evidence="4">Aro1</strain>
    </source>
</reference>
<feature type="compositionally biased region" description="Basic and acidic residues" evidence="3">
    <location>
        <begin position="43"/>
        <end position="54"/>
    </location>
</feature>
<dbReference type="AlphaFoldDB" id="A0A0P7WJ23"/>
<dbReference type="GO" id="GO:0005737">
    <property type="term" value="C:cytoplasm"/>
    <property type="evidence" value="ECO:0007669"/>
    <property type="project" value="UniProtKB-SubCell"/>
</dbReference>
<accession>A0A0P7WJ23</accession>
<evidence type="ECO:0000256" key="2">
    <source>
        <dbReference type="ARBA" id="ARBA00022490"/>
    </source>
</evidence>
<keyword evidence="2" id="KW-0963">Cytoplasm</keyword>
<dbReference type="GO" id="GO:0043065">
    <property type="term" value="P:positive regulation of apoptotic process"/>
    <property type="evidence" value="ECO:0007669"/>
    <property type="project" value="InterPro"/>
</dbReference>
<comment type="subcellular location">
    <subcellularLocation>
        <location evidence="1">Cytoplasm</location>
    </subcellularLocation>
</comment>
<dbReference type="PANTHER" id="PTHR15478">
    <property type="entry name" value="PLECKSTRIN HOMOLOGY-LIKE DOMAIN, PQ-RICH PROTEIN"/>
    <property type="match status" value="1"/>
</dbReference>
<organism evidence="4 5">
    <name type="scientific">Scleropages formosus</name>
    <name type="common">Asian bonytongue</name>
    <name type="synonym">Osteoglossum formosum</name>
    <dbReference type="NCBI Taxonomy" id="113540"/>
    <lineage>
        <taxon>Eukaryota</taxon>
        <taxon>Metazoa</taxon>
        <taxon>Chordata</taxon>
        <taxon>Craniata</taxon>
        <taxon>Vertebrata</taxon>
        <taxon>Euteleostomi</taxon>
        <taxon>Actinopterygii</taxon>
        <taxon>Neopterygii</taxon>
        <taxon>Teleostei</taxon>
        <taxon>Osteoglossocephala</taxon>
        <taxon>Osteoglossomorpha</taxon>
        <taxon>Osteoglossiformes</taxon>
        <taxon>Osteoglossidae</taxon>
        <taxon>Scleropages</taxon>
    </lineage>
</organism>
<gene>
    <name evidence="4" type="ORF">Z043_120631</name>
</gene>
<evidence type="ECO:0000313" key="5">
    <source>
        <dbReference type="Proteomes" id="UP000034805"/>
    </source>
</evidence>
<proteinExistence type="predicted"/>
<protein>
    <recommendedName>
        <fullName evidence="6">PH domain-containing protein</fullName>
    </recommendedName>
</protein>
<dbReference type="Proteomes" id="UP000034805">
    <property type="component" value="Unassembled WGS sequence"/>
</dbReference>
<dbReference type="EMBL" id="JARO02009762">
    <property type="protein sequence ID" value="KPP61288.1"/>
    <property type="molecule type" value="Genomic_DNA"/>
</dbReference>
<dbReference type="InterPro" id="IPR042832">
    <property type="entry name" value="PHLA1/2/3"/>
</dbReference>
<evidence type="ECO:0000313" key="4">
    <source>
        <dbReference type="EMBL" id="KPP61288.1"/>
    </source>
</evidence>